<evidence type="ECO:0000313" key="2">
    <source>
        <dbReference type="Proteomes" id="UP000324585"/>
    </source>
</evidence>
<evidence type="ECO:0000313" key="1">
    <source>
        <dbReference type="EMBL" id="KAA8495767.1"/>
    </source>
</evidence>
<organism evidence="1 2">
    <name type="scientific">Porphyridium purpureum</name>
    <name type="common">Red alga</name>
    <name type="synonym">Porphyridium cruentum</name>
    <dbReference type="NCBI Taxonomy" id="35688"/>
    <lineage>
        <taxon>Eukaryota</taxon>
        <taxon>Rhodophyta</taxon>
        <taxon>Bangiophyceae</taxon>
        <taxon>Porphyridiales</taxon>
        <taxon>Porphyridiaceae</taxon>
        <taxon>Porphyridium</taxon>
    </lineage>
</organism>
<name>A0A5J4YZ84_PORPP</name>
<proteinExistence type="predicted"/>
<comment type="caution">
    <text evidence="1">The sequence shown here is derived from an EMBL/GenBank/DDBJ whole genome shotgun (WGS) entry which is preliminary data.</text>
</comment>
<sequence length="234" mass="25691">MVPDLDCGIHPCKDAFDRERASRFSDLGWSSLANFCTAARPGSSLVLPALSCSVVNLQAAAARASSPPSLLSESETIVRSPTFSTTSDNLVDLFSSVSALCGPHRRALVFLEQRRLGSNEMCLSLIVFTAPQSVSKINFRLRSDMPIQLSVSVFGMIQSHRIPGTHAWKAADERPFYQQRTIWKNISRCSRHARTFRKSFAICVVDGAKPSVVSSQHGKIQNRPSVPRVLCGKD</sequence>
<accession>A0A5J4YZ84</accession>
<dbReference type="AlphaFoldDB" id="A0A5J4YZ84"/>
<dbReference type="Proteomes" id="UP000324585">
    <property type="component" value="Unassembled WGS sequence"/>
</dbReference>
<dbReference type="EMBL" id="VRMN01000003">
    <property type="protein sequence ID" value="KAA8495767.1"/>
    <property type="molecule type" value="Genomic_DNA"/>
</dbReference>
<reference evidence="2" key="1">
    <citation type="journal article" date="2019" name="Nat. Commun.">
        <title>Expansion of phycobilisome linker gene families in mesophilic red algae.</title>
        <authorList>
            <person name="Lee J."/>
            <person name="Kim D."/>
            <person name="Bhattacharya D."/>
            <person name="Yoon H.S."/>
        </authorList>
    </citation>
    <scope>NUCLEOTIDE SEQUENCE [LARGE SCALE GENOMIC DNA]</scope>
    <source>
        <strain evidence="2">CCMP 1328</strain>
    </source>
</reference>
<keyword evidence="2" id="KW-1185">Reference proteome</keyword>
<gene>
    <name evidence="1" type="ORF">FVE85_1922</name>
</gene>
<protein>
    <submittedName>
        <fullName evidence="1">Uncharacterized protein</fullName>
    </submittedName>
</protein>